<dbReference type="SMART" id="SM00185">
    <property type="entry name" value="ARM"/>
    <property type="match status" value="2"/>
</dbReference>
<keyword evidence="2" id="KW-0813">Transport</keyword>
<feature type="compositionally biased region" description="Low complexity" evidence="4">
    <location>
        <begin position="1"/>
        <end position="20"/>
    </location>
</feature>
<comment type="similarity">
    <text evidence="1">Belongs to the importin alpha family.</text>
</comment>
<keyword evidence="3" id="KW-0653">Protein transport</keyword>
<dbReference type="InterPro" id="IPR011989">
    <property type="entry name" value="ARM-like"/>
</dbReference>
<sequence length="215" mass="23396">MEATAAASLARTLASSPLPRGTRRSRVRVAVAPERRRRGRAVLAAAASTGNYVVPLDPAPSGITRPLVEILRVAVARERLSRGRASPARRRRASWCRPPSRPSFPSSVWRAGAPELVAAVSVARISSGKTSRRPSGGLFPLLQQLNEHGKLSMLRNATWTLSNFCRGKPQLNFEQVKPALSALQRLIHSQDEEVLTDACWALSYLSDGTNDKINS</sequence>
<protein>
    <submittedName>
        <fullName evidence="5">Importin subunit alpha-1b</fullName>
    </submittedName>
</protein>
<reference evidence="5" key="1">
    <citation type="submission" date="2015-06" db="UniProtKB">
        <authorList>
            <consortium name="EnsemblPlants"/>
        </authorList>
    </citation>
    <scope>IDENTIFICATION</scope>
</reference>
<accession>M8CBT9</accession>
<evidence type="ECO:0000256" key="3">
    <source>
        <dbReference type="ARBA" id="ARBA00022927"/>
    </source>
</evidence>
<dbReference type="AlphaFoldDB" id="M8CBT9"/>
<dbReference type="PANTHER" id="PTHR23316">
    <property type="entry name" value="IMPORTIN ALPHA"/>
    <property type="match status" value="1"/>
</dbReference>
<dbReference type="Gene3D" id="1.25.10.10">
    <property type="entry name" value="Leucine-rich Repeat Variant"/>
    <property type="match status" value="1"/>
</dbReference>
<feature type="region of interest" description="Disordered" evidence="4">
    <location>
        <begin position="1"/>
        <end position="27"/>
    </location>
</feature>
<dbReference type="InterPro" id="IPR016024">
    <property type="entry name" value="ARM-type_fold"/>
</dbReference>
<dbReference type="EnsemblPlants" id="EMT31608">
    <property type="protein sequence ID" value="EMT31608"/>
    <property type="gene ID" value="F775_00216"/>
</dbReference>
<dbReference type="SUPFAM" id="SSF48371">
    <property type="entry name" value="ARM repeat"/>
    <property type="match status" value="1"/>
</dbReference>
<evidence type="ECO:0000256" key="1">
    <source>
        <dbReference type="ARBA" id="ARBA00010394"/>
    </source>
</evidence>
<organism evidence="5">
    <name type="scientific">Aegilops tauschii</name>
    <name type="common">Tausch's goatgrass</name>
    <name type="synonym">Aegilops squarrosa</name>
    <dbReference type="NCBI Taxonomy" id="37682"/>
    <lineage>
        <taxon>Eukaryota</taxon>
        <taxon>Viridiplantae</taxon>
        <taxon>Streptophyta</taxon>
        <taxon>Embryophyta</taxon>
        <taxon>Tracheophyta</taxon>
        <taxon>Spermatophyta</taxon>
        <taxon>Magnoliopsida</taxon>
        <taxon>Liliopsida</taxon>
        <taxon>Poales</taxon>
        <taxon>Poaceae</taxon>
        <taxon>BOP clade</taxon>
        <taxon>Pooideae</taxon>
        <taxon>Triticodae</taxon>
        <taxon>Triticeae</taxon>
        <taxon>Triticinae</taxon>
        <taxon>Aegilops</taxon>
    </lineage>
</organism>
<dbReference type="Pfam" id="PF00514">
    <property type="entry name" value="Arm"/>
    <property type="match status" value="2"/>
</dbReference>
<dbReference type="GO" id="GO:0015031">
    <property type="term" value="P:protein transport"/>
    <property type="evidence" value="ECO:0007669"/>
    <property type="project" value="UniProtKB-KW"/>
</dbReference>
<evidence type="ECO:0000256" key="4">
    <source>
        <dbReference type="SAM" id="MobiDB-lite"/>
    </source>
</evidence>
<dbReference type="InterPro" id="IPR000225">
    <property type="entry name" value="Armadillo"/>
</dbReference>
<evidence type="ECO:0000313" key="5">
    <source>
        <dbReference type="EnsemblPlants" id="EMT31608"/>
    </source>
</evidence>
<dbReference type="ExpressionAtlas" id="M8CBT9">
    <property type="expression patterns" value="baseline"/>
</dbReference>
<name>M8CBT9_AEGTA</name>
<proteinExistence type="inferred from homology"/>
<evidence type="ECO:0000256" key="2">
    <source>
        <dbReference type="ARBA" id="ARBA00022448"/>
    </source>
</evidence>